<name>A0A512DU12_9PROT</name>
<organism evidence="3 4">
    <name type="scientific">Skermanella aerolata</name>
    <dbReference type="NCBI Taxonomy" id="393310"/>
    <lineage>
        <taxon>Bacteria</taxon>
        <taxon>Pseudomonadati</taxon>
        <taxon>Pseudomonadota</taxon>
        <taxon>Alphaproteobacteria</taxon>
        <taxon>Rhodospirillales</taxon>
        <taxon>Azospirillaceae</taxon>
        <taxon>Skermanella</taxon>
    </lineage>
</organism>
<evidence type="ECO:0000256" key="1">
    <source>
        <dbReference type="SAM" id="MobiDB-lite"/>
    </source>
</evidence>
<protein>
    <submittedName>
        <fullName evidence="3">Uncharacterized protein</fullName>
    </submittedName>
</protein>
<dbReference type="Proteomes" id="UP000321523">
    <property type="component" value="Unassembled WGS sequence"/>
</dbReference>
<evidence type="ECO:0000256" key="2">
    <source>
        <dbReference type="SAM" id="SignalP"/>
    </source>
</evidence>
<proteinExistence type="predicted"/>
<dbReference type="OrthoDB" id="7375441at2"/>
<sequence>MAYSPNKATCAAVMALTLFSASAALAQQDAAMPGAQQRSADERTAEEQTARGLLARQGGNAFGPVTYEPDNAPFALRNNNWVAIKGPNITGEWPGQTGANRHGFARFDDPAYSISSFIELMRVYHDRHNAKSAAEILRRYSPSGDCSGAPSLPPAERRDGGGCVENQTNAPVTATRAARAVGLAPSDDLDLFGPNGEIKHPDRVRALIDAVVTQEVGASHCPQPPRGESWIGCKVDDDVYARAVDLLDGNG</sequence>
<dbReference type="AlphaFoldDB" id="A0A512DU12"/>
<keyword evidence="2" id="KW-0732">Signal</keyword>
<keyword evidence="4" id="KW-1185">Reference proteome</keyword>
<feature type="chain" id="PRO_5021772909" evidence="2">
    <location>
        <begin position="27"/>
        <end position="251"/>
    </location>
</feature>
<dbReference type="EMBL" id="BJYZ01000019">
    <property type="protein sequence ID" value="GEO39959.1"/>
    <property type="molecule type" value="Genomic_DNA"/>
</dbReference>
<dbReference type="RefSeq" id="WP_147040673.1">
    <property type="nucleotide sequence ID" value="NZ_BJYZ01000019.1"/>
</dbReference>
<evidence type="ECO:0000313" key="4">
    <source>
        <dbReference type="Proteomes" id="UP000321523"/>
    </source>
</evidence>
<evidence type="ECO:0000313" key="3">
    <source>
        <dbReference type="EMBL" id="GEO39959.1"/>
    </source>
</evidence>
<comment type="caution">
    <text evidence="3">The sequence shown here is derived from an EMBL/GenBank/DDBJ whole genome shotgun (WGS) entry which is preliminary data.</text>
</comment>
<feature type="signal peptide" evidence="2">
    <location>
        <begin position="1"/>
        <end position="26"/>
    </location>
</feature>
<reference evidence="3 4" key="1">
    <citation type="submission" date="2019-07" db="EMBL/GenBank/DDBJ databases">
        <title>Whole genome shotgun sequence of Skermanella aerolata NBRC 106429.</title>
        <authorList>
            <person name="Hosoyama A."/>
            <person name="Uohara A."/>
            <person name="Ohji S."/>
            <person name="Ichikawa N."/>
        </authorList>
    </citation>
    <scope>NUCLEOTIDE SEQUENCE [LARGE SCALE GENOMIC DNA]</scope>
    <source>
        <strain evidence="3 4">NBRC 106429</strain>
    </source>
</reference>
<gene>
    <name evidence="3" type="ORF">SAE02_41070</name>
</gene>
<accession>A0A512DU12</accession>
<feature type="region of interest" description="Disordered" evidence="1">
    <location>
        <begin position="143"/>
        <end position="167"/>
    </location>
</feature>